<feature type="transmembrane region" description="Helical" evidence="7">
    <location>
        <begin position="156"/>
        <end position="177"/>
    </location>
</feature>
<comment type="subcellular location">
    <subcellularLocation>
        <location evidence="1">Cell membrane</location>
        <topology evidence="1">Multi-pass membrane protein</topology>
    </subcellularLocation>
</comment>
<dbReference type="Pfam" id="PF03773">
    <property type="entry name" value="ArsP_1"/>
    <property type="match status" value="1"/>
</dbReference>
<evidence type="ECO:0000256" key="6">
    <source>
        <dbReference type="ARBA" id="ARBA00023136"/>
    </source>
</evidence>
<dbReference type="RefSeq" id="WP_380965906.1">
    <property type="nucleotide sequence ID" value="NZ_JBHTCO010000013.1"/>
</dbReference>
<reference evidence="9" key="1">
    <citation type="journal article" date="2019" name="Int. J. Syst. Evol. Microbiol.">
        <title>The Global Catalogue of Microorganisms (GCM) 10K type strain sequencing project: providing services to taxonomists for standard genome sequencing and annotation.</title>
        <authorList>
            <consortium name="The Broad Institute Genomics Platform"/>
            <consortium name="The Broad Institute Genome Sequencing Center for Infectious Disease"/>
            <person name="Wu L."/>
            <person name="Ma J."/>
        </authorList>
    </citation>
    <scope>NUCLEOTIDE SEQUENCE [LARGE SCALE GENOMIC DNA]</scope>
    <source>
        <strain evidence="9">CGMCC 1.16305</strain>
    </source>
</reference>
<evidence type="ECO:0000256" key="4">
    <source>
        <dbReference type="ARBA" id="ARBA00022692"/>
    </source>
</evidence>
<feature type="transmembrane region" description="Helical" evidence="7">
    <location>
        <begin position="19"/>
        <end position="37"/>
    </location>
</feature>
<dbReference type="Proteomes" id="UP001596505">
    <property type="component" value="Unassembled WGS sequence"/>
</dbReference>
<feature type="transmembrane region" description="Helical" evidence="7">
    <location>
        <begin position="270"/>
        <end position="289"/>
    </location>
</feature>
<evidence type="ECO:0000256" key="5">
    <source>
        <dbReference type="ARBA" id="ARBA00022989"/>
    </source>
</evidence>
<feature type="transmembrane region" description="Helical" evidence="7">
    <location>
        <begin position="124"/>
        <end position="144"/>
    </location>
</feature>
<keyword evidence="5 7" id="KW-1133">Transmembrane helix</keyword>
<keyword evidence="4 7" id="KW-0812">Transmembrane</keyword>
<keyword evidence="6 7" id="KW-0472">Membrane</keyword>
<feature type="transmembrane region" description="Helical" evidence="7">
    <location>
        <begin position="183"/>
        <end position="201"/>
    </location>
</feature>
<comment type="similarity">
    <text evidence="2">Belongs to the UPF0718 family.</text>
</comment>
<evidence type="ECO:0000256" key="7">
    <source>
        <dbReference type="SAM" id="Phobius"/>
    </source>
</evidence>
<dbReference type="PANTHER" id="PTHR43299:SF1">
    <property type="entry name" value="UPF0718 PROTEIN YRAQ"/>
    <property type="match status" value="1"/>
</dbReference>
<proteinExistence type="inferred from homology"/>
<evidence type="ECO:0000256" key="1">
    <source>
        <dbReference type="ARBA" id="ARBA00004651"/>
    </source>
</evidence>
<comment type="caution">
    <text evidence="8">The sequence shown here is derived from an EMBL/GenBank/DDBJ whole genome shotgun (WGS) entry which is preliminary data.</text>
</comment>
<organism evidence="8 9">
    <name type="scientific">Scopulibacillus cellulosilyticus</name>
    <dbReference type="NCBI Taxonomy" id="2665665"/>
    <lineage>
        <taxon>Bacteria</taxon>
        <taxon>Bacillati</taxon>
        <taxon>Bacillota</taxon>
        <taxon>Bacilli</taxon>
        <taxon>Bacillales</taxon>
        <taxon>Sporolactobacillaceae</taxon>
        <taxon>Scopulibacillus</taxon>
    </lineage>
</organism>
<evidence type="ECO:0000256" key="2">
    <source>
        <dbReference type="ARBA" id="ARBA00006386"/>
    </source>
</evidence>
<dbReference type="PANTHER" id="PTHR43299">
    <property type="entry name" value="UPF0718 PROTEIN YRAQ"/>
    <property type="match status" value="1"/>
</dbReference>
<sequence length="360" mass="39135">MNEQTQLSSHIPSSNRKRWIAGAIIFIIAAIIGLYWVKWHPYYGKALNAVTTHSVGSSIISGGHSKTPEPSWSAAWQYSVAYFQSIWKAFVVGLILASLIQVLIPRDWFRRVLGKTTYGSTVIAGLSALPGMMCTCCTAPLVVGMRKQASSVSAAAAFWFGNTALNPAVLVFMFFVLGWKFTVLRLIFGIIIVFGLSYLAGRIAKEQDQPLEIIQKTANNNNDDPKGRLPIRWLKNLGSIVLTTLPIYIISVFVLGAFRAWLFPIVGGDWGNGILAIIIFAIAGTLFVIPTAGEIPIVQAFMAMGLGTGPAAALAITLPVISLPSMLMVRRALSWRTLIFLGISIMILGIISGLIGMFFL</sequence>
<dbReference type="InterPro" id="IPR005524">
    <property type="entry name" value="DUF318"/>
</dbReference>
<dbReference type="EMBL" id="JBHTCO010000013">
    <property type="protein sequence ID" value="MFC7393416.1"/>
    <property type="molecule type" value="Genomic_DNA"/>
</dbReference>
<evidence type="ECO:0000313" key="8">
    <source>
        <dbReference type="EMBL" id="MFC7393416.1"/>
    </source>
</evidence>
<keyword evidence="9" id="KW-1185">Reference proteome</keyword>
<evidence type="ECO:0000313" key="9">
    <source>
        <dbReference type="Proteomes" id="UP001596505"/>
    </source>
</evidence>
<feature type="transmembrane region" description="Helical" evidence="7">
    <location>
        <begin position="301"/>
        <end position="321"/>
    </location>
</feature>
<evidence type="ECO:0000256" key="3">
    <source>
        <dbReference type="ARBA" id="ARBA00022475"/>
    </source>
</evidence>
<protein>
    <submittedName>
        <fullName evidence="8">Permease</fullName>
    </submittedName>
</protein>
<feature type="transmembrane region" description="Helical" evidence="7">
    <location>
        <begin position="86"/>
        <end position="104"/>
    </location>
</feature>
<feature type="transmembrane region" description="Helical" evidence="7">
    <location>
        <begin position="333"/>
        <end position="359"/>
    </location>
</feature>
<gene>
    <name evidence="8" type="ORF">ACFQRG_10655</name>
</gene>
<keyword evidence="3" id="KW-1003">Cell membrane</keyword>
<feature type="transmembrane region" description="Helical" evidence="7">
    <location>
        <begin position="237"/>
        <end position="258"/>
    </location>
</feature>
<name>A0ABW2PVE9_9BACL</name>
<accession>A0ABW2PVE9</accession>